<feature type="domain" description="Bromo" evidence="15">
    <location>
        <begin position="1193"/>
        <end position="1241"/>
    </location>
</feature>
<dbReference type="Pfam" id="PF00628">
    <property type="entry name" value="PHD"/>
    <property type="match status" value="2"/>
</dbReference>
<dbReference type="Gene3D" id="3.30.160.360">
    <property type="match status" value="1"/>
</dbReference>
<proteinExistence type="inferred from homology"/>
<dbReference type="InterPro" id="IPR036427">
    <property type="entry name" value="Bromodomain-like_sf"/>
</dbReference>
<evidence type="ECO:0000256" key="3">
    <source>
        <dbReference type="ARBA" id="ARBA00022679"/>
    </source>
</evidence>
<comment type="caution">
    <text evidence="18">The sequence shown here is derived from an EMBL/GenBank/DDBJ whole genome shotgun (WGS) entry which is preliminary data.</text>
</comment>
<dbReference type="PROSITE" id="PS51542">
    <property type="entry name" value="FYRN"/>
    <property type="match status" value="1"/>
</dbReference>
<dbReference type="PANTHER" id="PTHR47162">
    <property type="entry name" value="OS02G0192300 PROTEIN"/>
    <property type="match status" value="1"/>
</dbReference>
<gene>
    <name evidence="18" type="ORF">P3X46_026031</name>
</gene>
<dbReference type="InterPro" id="IPR019786">
    <property type="entry name" value="Zinc_finger_PHD-type_CS"/>
</dbReference>
<keyword evidence="5 13" id="KW-0863">Zinc-finger</keyword>
<keyword evidence="3" id="KW-0808">Transferase</keyword>
<dbReference type="Pfam" id="PF05964">
    <property type="entry name" value="FYRN"/>
    <property type="match status" value="1"/>
</dbReference>
<dbReference type="InterPro" id="IPR016177">
    <property type="entry name" value="DNA-bd_dom_sf"/>
</dbReference>
<dbReference type="Pfam" id="PF01429">
    <property type="entry name" value="MBD"/>
    <property type="match status" value="1"/>
</dbReference>
<evidence type="ECO:0000313" key="19">
    <source>
        <dbReference type="Proteomes" id="UP001174677"/>
    </source>
</evidence>
<evidence type="ECO:0000256" key="8">
    <source>
        <dbReference type="ARBA" id="ARBA00023117"/>
    </source>
</evidence>
<dbReference type="SUPFAM" id="SSF47370">
    <property type="entry name" value="Bromodomain"/>
    <property type="match status" value="1"/>
</dbReference>
<dbReference type="Proteomes" id="UP001174677">
    <property type="component" value="Chromosome 15"/>
</dbReference>
<comment type="similarity">
    <text evidence="2">Belongs to the WAL family.</text>
</comment>
<keyword evidence="7" id="KW-0805">Transcription regulation</keyword>
<feature type="compositionally biased region" description="Basic residues" evidence="14">
    <location>
        <begin position="2248"/>
        <end position="2261"/>
    </location>
</feature>
<dbReference type="Pfam" id="PF15612">
    <property type="entry name" value="WHIM1"/>
    <property type="match status" value="1"/>
</dbReference>
<evidence type="ECO:0000256" key="11">
    <source>
        <dbReference type="ARBA" id="ARBA00023242"/>
    </source>
</evidence>
<evidence type="ECO:0000256" key="9">
    <source>
        <dbReference type="ARBA" id="ARBA00023125"/>
    </source>
</evidence>
<feature type="domain" description="PHD-type" evidence="16">
    <location>
        <begin position="83"/>
        <end position="134"/>
    </location>
</feature>
<evidence type="ECO:0000259" key="17">
    <source>
        <dbReference type="PROSITE" id="PS50982"/>
    </source>
</evidence>
<dbReference type="InterPro" id="IPR003888">
    <property type="entry name" value="FYrich_N"/>
</dbReference>
<keyword evidence="8 12" id="KW-0103">Bromodomain</keyword>
<dbReference type="SUPFAM" id="SSF54171">
    <property type="entry name" value="DNA-binding domain"/>
    <property type="match status" value="1"/>
</dbReference>
<dbReference type="PROSITE" id="PS01359">
    <property type="entry name" value="ZF_PHD_1"/>
    <property type="match status" value="2"/>
</dbReference>
<evidence type="ECO:0000256" key="4">
    <source>
        <dbReference type="ARBA" id="ARBA00022723"/>
    </source>
</evidence>
<dbReference type="PROSITE" id="PS50014">
    <property type="entry name" value="BROMODOMAIN_2"/>
    <property type="match status" value="1"/>
</dbReference>
<dbReference type="InterPro" id="IPR001739">
    <property type="entry name" value="Methyl_CpG_DNA-bd"/>
</dbReference>
<evidence type="ECO:0008006" key="20">
    <source>
        <dbReference type="Google" id="ProtNLM"/>
    </source>
</evidence>
<dbReference type="EMBL" id="JARPOI010000015">
    <property type="protein sequence ID" value="KAJ9152469.1"/>
    <property type="molecule type" value="Genomic_DNA"/>
</dbReference>
<feature type="domain" description="PHD-type" evidence="16">
    <location>
        <begin position="1300"/>
        <end position="1350"/>
    </location>
</feature>
<evidence type="ECO:0000259" key="16">
    <source>
        <dbReference type="PROSITE" id="PS50016"/>
    </source>
</evidence>
<sequence length="2261" mass="249946">METDSSELATRSPLGIDLNEIPSSSSPSSVAVSESVPAPTPTQTVLPNPEPSELDSLDVVRSFHENQDPASGIAARLPREQGLPTCGACGKPEVRGHVVVCDGCERGFHITCAGMHGRQAMNLVDWICGECVSGGVKSKRWPLGVKSKRILDINASPPSDCDGDGESSEERVNLRKHTLVGNSSSRDAFVAPVTYSNLVYARNGFGPFDCRKGSGLMMKAFRVGFEDILHHAQTVDSSLEEIDLGFPLGRLRSTNNTAIRLPSRSPNEILLQGLREFISERHGMLDEGWHVELKHSMTSYEVYAVYCSPDGKTFGSMSEVACYLGLTPNCNSIDSDKRSDGSPLQERLHLPKRRKSKRSSLANGFTENKQALVNGYHKDLLSNGQSTEIGDTQFGKVGEADAEEDDITKSLSSDEELPVQFEDFFVISLGKIDARPSYHDTQLIWPVGYRSCWHDKVTGSLFVCEVLDGGDSGPVFKVRRFSCSVLPVPEGSSVLCRKNSGQFAGQKSKEYNDMICHNMDYDEDGTVEMILADASPPTEDDILTCLDHSSNGTYGVQTTESLQSSSSHSRAGNFSSCDLGLGDEIGEISAEECSSSSAWRMVSQKLIDAYSEICNRKGILKLYCKHVNNEIGSLTCDEDKKSSVGFASLAKFCSSPGSFGMPLEYEGEVDNLAAALSKWLDQDRFGLDTDFVQEIIEQLPGVGACPNYEFLFNRSDYSESQTVGNGLLMAKRKNGADLDDLFQRSKKPRLGEDCGTGDHPPPPGRWLCSKLPPVLVGDLYQVWELLWRFHEILGLKEPLLLGELEEELINPWTDGSNLSENLERKVPGIQIVDLDKVDGISGPILSSCEELCTGQGDNSHVLIQVEKGGTNDLAQDRLASVSHSRCSGVALTKVHSSLLSVLITEMQSKVAALVDPNFDSGESKSKRGRRKDADNLIPLRNKLTTLPINELTWPELARRYILAVLSMDGSLDSADVTGRESGKVFRCLQGDGGVLCGSLAGVAGMEADALLLAEATKKIYGSLSREKDVLTMEDEVTNSSGSSCEKNSVNDGNIPEWAQVLEPVRKLPTNVGTRIRKCVYEALAKCPPEWAKKRLEHSISKEVYKGNASGPTKKAVLSVLADLLNEELPQKSEKRNKRKITIPVSDIIMKKCRIVLRRAAAADDSKIFCTLLGRNLINPCDHDDEGLLGSPAMVSRPLDFRTIDLRLAVGAYGGSHESFLEDVRELWNNVHTAFRDQPDLVQLAETLSQNFETLYEKEVVTLVQKFEDYAKLDHLSAEAKKKLDDILASTNEIPKAPWDDGVCKVCGVDKDDDSVLLCDTCDAEYHTYCLNPPLARIPEGNWYCPSCVGVNMVQEASVSSEVIGQTHSKKYQGEITRAYLETLMHLAVSMGEKDYWHFGIDERTFLLKFLCDELLNSALVRQHLEQCVETTNELQQKLRSLSVDLKNLKSREEFLAVRTLKLDTSASGDAREGLGSAFTNQSNCMGKPPSLSDRPNHFCACSDDVPAIDDSQEGCGISSFGKHPSVLNYEKKLNCDSKTGNTMDTKGQVKDVVMDGSSIPYQENDKSFRPRELSLSSHLPQVIDHTGEICHHNNLQGHVEKDSSAPSNHPGSSLSSDMNIHAVENVPSVALNESQAHCPELSTIKDDILHLQNLITGIESQLLKQATRREFLGSDSTGRLYWASATSAGRPRVVVDGSLTLQLRKIADHRDLSGNGSMLHHSSSFGINTCLNLEESRACFPFLFNPNGNMAKCSLWVSYETNAEIEELIGWLGDNDQKERELKESIMQWLKLRFQETQQTRNMVQEECQAALPTVTNNDKTAFSNCLVAKAALFLEKKYGACAERDSTNMLKKRGKKGKGSSEEKMYRCDCFELIWPSRHHCSSCHRTFSNDVDFGGHNDGRCSIVPSSHEKSEVSNDSFKAKGNLKSDPKEFVTQMDKVNTSKSDWSELGSRLIKFQNERIECPYDFSEICSKFVTKDSNKELVQDIGLIGLNGIPSFVTTISPYLSDSMLMLISPEKDTSVCDKFNDDERLTFTKGNRSESNVGLQSLSDNFAKETAAKEINEVLKTNKPLLGCMQQRGRKSSSDKYFAEMGSSRFCVVPQSSLRPLVGKVSFILRQLKINLLDMEAALPEESLRPSKAQLERRWAWRAYVKSAESIYQMVQATIMLEEMIKTEYLRNEWWYWSSLSAAAKTSTVSSLALRIYSLDSSIVYEKTLSNSDPIENLRPSSISNQKPLPGLDSVEKCKVGRKSNKKRKEPEG</sequence>
<keyword evidence="10" id="KW-0804">Transcription</keyword>
<evidence type="ECO:0000256" key="10">
    <source>
        <dbReference type="ARBA" id="ARBA00023163"/>
    </source>
</evidence>
<evidence type="ECO:0000313" key="18">
    <source>
        <dbReference type="EMBL" id="KAJ9152469.1"/>
    </source>
</evidence>
<feature type="domain" description="MBD" evidence="17">
    <location>
        <begin position="275"/>
        <end position="342"/>
    </location>
</feature>
<evidence type="ECO:0000256" key="13">
    <source>
        <dbReference type="PROSITE-ProRule" id="PRU00146"/>
    </source>
</evidence>
<organism evidence="18 19">
    <name type="scientific">Hevea brasiliensis</name>
    <name type="common">Para rubber tree</name>
    <name type="synonym">Siphonia brasiliensis</name>
    <dbReference type="NCBI Taxonomy" id="3981"/>
    <lineage>
        <taxon>Eukaryota</taxon>
        <taxon>Viridiplantae</taxon>
        <taxon>Streptophyta</taxon>
        <taxon>Embryophyta</taxon>
        <taxon>Tracheophyta</taxon>
        <taxon>Spermatophyta</taxon>
        <taxon>Magnoliopsida</taxon>
        <taxon>eudicotyledons</taxon>
        <taxon>Gunneridae</taxon>
        <taxon>Pentapetalae</taxon>
        <taxon>rosids</taxon>
        <taxon>fabids</taxon>
        <taxon>Malpighiales</taxon>
        <taxon>Euphorbiaceae</taxon>
        <taxon>Crotonoideae</taxon>
        <taxon>Micrandreae</taxon>
        <taxon>Hevea</taxon>
    </lineage>
</organism>
<evidence type="ECO:0000256" key="14">
    <source>
        <dbReference type="SAM" id="MobiDB-lite"/>
    </source>
</evidence>
<evidence type="ECO:0000256" key="12">
    <source>
        <dbReference type="PROSITE-ProRule" id="PRU00035"/>
    </source>
</evidence>
<keyword evidence="4" id="KW-0479">Metal-binding</keyword>
<feature type="region of interest" description="Disordered" evidence="14">
    <location>
        <begin position="2224"/>
        <end position="2261"/>
    </location>
</feature>
<dbReference type="Gene3D" id="1.20.920.10">
    <property type="entry name" value="Bromodomain-like"/>
    <property type="match status" value="1"/>
</dbReference>
<accession>A0ABQ9KYQ3</accession>
<keyword evidence="6" id="KW-0862">Zinc</keyword>
<evidence type="ECO:0000259" key="15">
    <source>
        <dbReference type="PROSITE" id="PS50014"/>
    </source>
</evidence>
<evidence type="ECO:0000256" key="7">
    <source>
        <dbReference type="ARBA" id="ARBA00023015"/>
    </source>
</evidence>
<dbReference type="PROSITE" id="PS50982">
    <property type="entry name" value="MBD"/>
    <property type="match status" value="1"/>
</dbReference>
<dbReference type="InterPro" id="IPR028942">
    <property type="entry name" value="WHIM1_dom"/>
</dbReference>
<dbReference type="SMART" id="SM00249">
    <property type="entry name" value="PHD"/>
    <property type="match status" value="2"/>
</dbReference>
<dbReference type="InterPro" id="IPR001487">
    <property type="entry name" value="Bromodomain"/>
</dbReference>
<feature type="region of interest" description="Disordered" evidence="14">
    <location>
        <begin position="1"/>
        <end position="51"/>
    </location>
</feature>
<evidence type="ECO:0000256" key="2">
    <source>
        <dbReference type="ARBA" id="ARBA00007444"/>
    </source>
</evidence>
<dbReference type="CDD" id="cd15489">
    <property type="entry name" value="PHD_SF"/>
    <property type="match status" value="1"/>
</dbReference>
<dbReference type="InterPro" id="IPR019787">
    <property type="entry name" value="Znf_PHD-finger"/>
</dbReference>
<dbReference type="Gene3D" id="3.30.890.10">
    <property type="entry name" value="Methyl-cpg-binding Protein 2, Chain A"/>
    <property type="match status" value="1"/>
</dbReference>
<dbReference type="PROSITE" id="PS51543">
    <property type="entry name" value="FYRC"/>
    <property type="match status" value="1"/>
</dbReference>
<dbReference type="InterPro" id="IPR013083">
    <property type="entry name" value="Znf_RING/FYVE/PHD"/>
</dbReference>
<feature type="compositionally biased region" description="Low complexity" evidence="14">
    <location>
        <begin position="22"/>
        <end position="37"/>
    </location>
</feature>
<keyword evidence="9" id="KW-0238">DNA-binding</keyword>
<keyword evidence="11" id="KW-0539">Nucleus</keyword>
<name>A0ABQ9KYQ3_HEVBR</name>
<dbReference type="InterPro" id="IPR003889">
    <property type="entry name" value="FYrich_C"/>
</dbReference>
<protein>
    <recommendedName>
        <fullName evidence="20">Methyl-CpG-binding domain-containing protein 9</fullName>
    </recommendedName>
</protein>
<dbReference type="CDD" id="cd04369">
    <property type="entry name" value="Bromodomain"/>
    <property type="match status" value="1"/>
</dbReference>
<dbReference type="PANTHER" id="PTHR47162:SF8">
    <property type="entry name" value="METHYL-CPG-BINDING DOMAIN-CONTAINING PROTEIN 9"/>
    <property type="match status" value="1"/>
</dbReference>
<dbReference type="InterPro" id="IPR001965">
    <property type="entry name" value="Znf_PHD"/>
</dbReference>
<keyword evidence="19" id="KW-1185">Reference proteome</keyword>
<feature type="region of interest" description="Disordered" evidence="14">
    <location>
        <begin position="334"/>
        <end position="361"/>
    </location>
</feature>
<reference evidence="18 19" key="1">
    <citation type="journal article" date="2023" name="Plant Biotechnol. J.">
        <title>Chromosome-level wild Hevea brasiliensis genome provides new tools for genomic-assisted breeding and valuable loci to elevate rubber yield.</title>
        <authorList>
            <person name="Cheng H."/>
            <person name="Song X."/>
            <person name="Hu Y."/>
            <person name="Wu T."/>
            <person name="Yang Q."/>
            <person name="An Z."/>
            <person name="Feng S."/>
            <person name="Deng Z."/>
            <person name="Wu W."/>
            <person name="Zeng X."/>
            <person name="Tu M."/>
            <person name="Wang X."/>
            <person name="Huang H."/>
        </authorList>
    </citation>
    <scope>NUCLEOTIDE SEQUENCE [LARGE SCALE GENOMIC DNA]</scope>
    <source>
        <strain evidence="18">MT/VB/25A 57/8</strain>
    </source>
</reference>
<comment type="subcellular location">
    <subcellularLocation>
        <location evidence="1">Nucleus</location>
    </subcellularLocation>
</comment>
<evidence type="ECO:0000256" key="1">
    <source>
        <dbReference type="ARBA" id="ARBA00004123"/>
    </source>
</evidence>
<dbReference type="InterPro" id="IPR011011">
    <property type="entry name" value="Znf_FYVE_PHD"/>
</dbReference>
<dbReference type="Gene3D" id="3.30.40.10">
    <property type="entry name" value="Zinc/RING finger domain, C3HC4 (zinc finger)"/>
    <property type="match status" value="2"/>
</dbReference>
<dbReference type="PROSITE" id="PS50016">
    <property type="entry name" value="ZF_PHD_2"/>
    <property type="match status" value="2"/>
</dbReference>
<evidence type="ECO:0000256" key="5">
    <source>
        <dbReference type="ARBA" id="ARBA00022771"/>
    </source>
</evidence>
<evidence type="ECO:0000256" key="6">
    <source>
        <dbReference type="ARBA" id="ARBA00022833"/>
    </source>
</evidence>
<dbReference type="SUPFAM" id="SSF57903">
    <property type="entry name" value="FYVE/PHD zinc finger"/>
    <property type="match status" value="2"/>
</dbReference>
<feature type="compositionally biased region" description="Polar residues" evidence="14">
    <location>
        <begin position="2224"/>
        <end position="2235"/>
    </location>
</feature>
<dbReference type="CDD" id="cd15519">
    <property type="entry name" value="PHD1_Lid2p_like"/>
    <property type="match status" value="1"/>
</dbReference>